<reference evidence="2" key="1">
    <citation type="submission" date="2022-08" db="EMBL/GenBank/DDBJ databases">
        <authorList>
            <person name="Deng Y."/>
            <person name="Han X.-F."/>
            <person name="Zhang Y.-Q."/>
        </authorList>
    </citation>
    <scope>NUCLEOTIDE SEQUENCE</scope>
    <source>
        <strain evidence="2">CPCC 203407</strain>
    </source>
</reference>
<dbReference type="EMBL" id="JANLCK010000006">
    <property type="protein sequence ID" value="MCS5726565.1"/>
    <property type="molecule type" value="Genomic_DNA"/>
</dbReference>
<dbReference type="Pfam" id="PF03992">
    <property type="entry name" value="ABM"/>
    <property type="match status" value="1"/>
</dbReference>
<name>A0AA41XII0_9MICO</name>
<dbReference type="InterPro" id="IPR011008">
    <property type="entry name" value="Dimeric_a/b-barrel"/>
</dbReference>
<dbReference type="GO" id="GO:0004497">
    <property type="term" value="F:monooxygenase activity"/>
    <property type="evidence" value="ECO:0007669"/>
    <property type="project" value="UniProtKB-KW"/>
</dbReference>
<feature type="domain" description="ABM" evidence="1">
    <location>
        <begin position="5"/>
        <end position="93"/>
    </location>
</feature>
<dbReference type="AlphaFoldDB" id="A0AA41XII0"/>
<proteinExistence type="predicted"/>
<dbReference type="PROSITE" id="PS51725">
    <property type="entry name" value="ABM"/>
    <property type="match status" value="1"/>
</dbReference>
<evidence type="ECO:0000313" key="2">
    <source>
        <dbReference type="EMBL" id="MCS5726565.1"/>
    </source>
</evidence>
<evidence type="ECO:0000313" key="3">
    <source>
        <dbReference type="Proteomes" id="UP001165587"/>
    </source>
</evidence>
<dbReference type="Proteomes" id="UP001165587">
    <property type="component" value="Unassembled WGS sequence"/>
</dbReference>
<keyword evidence="2" id="KW-0560">Oxidoreductase</keyword>
<dbReference type="Gene3D" id="3.30.70.100">
    <property type="match status" value="1"/>
</dbReference>
<evidence type="ECO:0000259" key="1">
    <source>
        <dbReference type="PROSITE" id="PS51725"/>
    </source>
</evidence>
<dbReference type="InterPro" id="IPR007138">
    <property type="entry name" value="ABM_dom"/>
</dbReference>
<gene>
    <name evidence="2" type="ORF">N1028_11740</name>
</gene>
<sequence length="106" mass="11192">MPDPLVAVVSFLPLPGRRDDVVEALGPIIEMVQAEPGCLLYALHEASDGTLFFIEKWASKADADHHGSTSAALPLLAERLSPLLSAIPVITELTPLPVGTPQQGSL</sequence>
<dbReference type="SUPFAM" id="SSF54909">
    <property type="entry name" value="Dimeric alpha+beta barrel"/>
    <property type="match status" value="1"/>
</dbReference>
<keyword evidence="2" id="KW-0503">Monooxygenase</keyword>
<dbReference type="RefSeq" id="WP_259529110.1">
    <property type="nucleotide sequence ID" value="NZ_JANLCK010000006.1"/>
</dbReference>
<organism evidence="2 3">
    <name type="scientific">Herbiconiux oxytropis</name>
    <dbReference type="NCBI Taxonomy" id="2970915"/>
    <lineage>
        <taxon>Bacteria</taxon>
        <taxon>Bacillati</taxon>
        <taxon>Actinomycetota</taxon>
        <taxon>Actinomycetes</taxon>
        <taxon>Micrococcales</taxon>
        <taxon>Microbacteriaceae</taxon>
        <taxon>Herbiconiux</taxon>
    </lineage>
</organism>
<comment type="caution">
    <text evidence="2">The sequence shown here is derived from an EMBL/GenBank/DDBJ whole genome shotgun (WGS) entry which is preliminary data.</text>
</comment>
<keyword evidence="3" id="KW-1185">Reference proteome</keyword>
<protein>
    <submittedName>
        <fullName evidence="2">Antibiotic biosynthesis monooxygenase</fullName>
    </submittedName>
</protein>
<accession>A0AA41XII0</accession>